<dbReference type="EMBL" id="MU970135">
    <property type="protein sequence ID" value="KAK9320303.1"/>
    <property type="molecule type" value="Genomic_DNA"/>
</dbReference>
<comment type="caution">
    <text evidence="1">The sequence shown here is derived from an EMBL/GenBank/DDBJ whole genome shotgun (WGS) entry which is preliminary data.</text>
</comment>
<evidence type="ECO:0000313" key="2">
    <source>
        <dbReference type="Proteomes" id="UP001489719"/>
    </source>
</evidence>
<protein>
    <submittedName>
        <fullName evidence="1">Ccc1 family</fullName>
    </submittedName>
</protein>
<sequence>MAEKTDNIVVTSVGASSSLSSPSSLEAGKFEVDHVEKHSSQPRLLSDIIIGFSDGLTVPFALTAGMSSLGSARLVVMAGLAELFAGGISMGLGAYLGNKSEIEFYRRERHREETEVDLYPEREKEEIYEIFAEYEVDREAARAVVESLALNKRLWVDFMMKFELELMKPNDNRVWVSALTIGFSYMISGIFPMIPYFAMSNATHALFVSIAITAVVLITFGVIKSYMVATSRRQIVIGAIETLIVGASAAGVSYGLVLGIDHATKV</sequence>
<accession>A0ACC3TJL2</accession>
<keyword evidence="2" id="KW-1185">Reference proteome</keyword>
<organism evidence="1 2">
    <name type="scientific">Lipomyces orientalis</name>
    <dbReference type="NCBI Taxonomy" id="1233043"/>
    <lineage>
        <taxon>Eukaryota</taxon>
        <taxon>Fungi</taxon>
        <taxon>Dikarya</taxon>
        <taxon>Ascomycota</taxon>
        <taxon>Saccharomycotina</taxon>
        <taxon>Lipomycetes</taxon>
        <taxon>Lipomycetales</taxon>
        <taxon>Lipomycetaceae</taxon>
        <taxon>Lipomyces</taxon>
    </lineage>
</organism>
<gene>
    <name evidence="1" type="ORF">V1517DRAFT_280246</name>
</gene>
<name>A0ACC3TJL2_9ASCO</name>
<evidence type="ECO:0000313" key="1">
    <source>
        <dbReference type="EMBL" id="KAK9320303.1"/>
    </source>
</evidence>
<proteinExistence type="predicted"/>
<dbReference type="Proteomes" id="UP001489719">
    <property type="component" value="Unassembled WGS sequence"/>
</dbReference>
<reference evidence="2" key="1">
    <citation type="journal article" date="2024" name="Front. Bioeng. Biotechnol.">
        <title>Genome-scale model development and genomic sequencing of the oleaginous clade Lipomyces.</title>
        <authorList>
            <person name="Czajka J.J."/>
            <person name="Han Y."/>
            <person name="Kim J."/>
            <person name="Mondo S.J."/>
            <person name="Hofstad B.A."/>
            <person name="Robles A."/>
            <person name="Haridas S."/>
            <person name="Riley R."/>
            <person name="LaButti K."/>
            <person name="Pangilinan J."/>
            <person name="Andreopoulos W."/>
            <person name="Lipzen A."/>
            <person name="Yan J."/>
            <person name="Wang M."/>
            <person name="Ng V."/>
            <person name="Grigoriev I.V."/>
            <person name="Spatafora J.W."/>
            <person name="Magnuson J.K."/>
            <person name="Baker S.E."/>
            <person name="Pomraning K.R."/>
        </authorList>
    </citation>
    <scope>NUCLEOTIDE SEQUENCE [LARGE SCALE GENOMIC DNA]</scope>
    <source>
        <strain evidence="2">CBS 10300</strain>
    </source>
</reference>